<dbReference type="RefSeq" id="WP_114335301.1">
    <property type="nucleotide sequence ID" value="NZ_QMDL01000003.1"/>
</dbReference>
<feature type="transmembrane region" description="Helical" evidence="1">
    <location>
        <begin position="261"/>
        <end position="282"/>
    </location>
</feature>
<evidence type="ECO:0000313" key="2">
    <source>
        <dbReference type="EMBL" id="RMJ03068.1"/>
    </source>
</evidence>
<reference evidence="2 3" key="1">
    <citation type="submission" date="2018-08" db="EMBL/GenBank/DDBJ databases">
        <title>Whole Genome Sequence of the Moderate Halophilic Marine Bacterium Marinobacter litoralis Sw-45.</title>
        <authorList>
            <person name="Musa H."/>
        </authorList>
    </citation>
    <scope>NUCLEOTIDE SEQUENCE [LARGE SCALE GENOMIC DNA]</scope>
    <source>
        <strain evidence="2 3">Sw-45</strain>
    </source>
</reference>
<sequence>MEEKSAVCIEEFGRLVAAKDYVSLVREWQVHTFYAVFVKNGSEGELPALVEVHGHLAFLAGTDPEAVEAELAEYRLSAGDGNISIKPVALKELARNAAVLGAWVVWAGSDGGVVVDSILHILGLAGIAKDESGTERLYRAKLLELPANEEMGTGPVMAQRWTITSIVDGQEVGDAESWLVYDDNDGVILLNPDGNLRNGPKPRSAITSAEQALFDEWRQPLYPFPVPEQTEASDTKADMPGHPAQAAVATADVSIKADRSFVRMTALTSVLIIAVLGVVVSLQ</sequence>
<keyword evidence="3" id="KW-1185">Reference proteome</keyword>
<evidence type="ECO:0000256" key="1">
    <source>
        <dbReference type="SAM" id="Phobius"/>
    </source>
</evidence>
<dbReference type="OrthoDB" id="9818712at2"/>
<keyword evidence="1" id="KW-1133">Transmembrane helix</keyword>
<keyword evidence="1" id="KW-0812">Transmembrane</keyword>
<evidence type="ECO:0000313" key="3">
    <source>
        <dbReference type="Proteomes" id="UP000265903"/>
    </source>
</evidence>
<dbReference type="EMBL" id="QMDL01000003">
    <property type="protein sequence ID" value="RMJ03068.1"/>
    <property type="molecule type" value="Genomic_DNA"/>
</dbReference>
<gene>
    <name evidence="2" type="ORF">DOQ08_02533</name>
</gene>
<dbReference type="Proteomes" id="UP000265903">
    <property type="component" value="Unassembled WGS sequence"/>
</dbReference>
<protein>
    <submittedName>
        <fullName evidence="2">Uncharacterized protein</fullName>
    </submittedName>
</protein>
<comment type="caution">
    <text evidence="2">The sequence shown here is derived from an EMBL/GenBank/DDBJ whole genome shotgun (WGS) entry which is preliminary data.</text>
</comment>
<accession>A0A3M2RCP1</accession>
<dbReference type="AlphaFoldDB" id="A0A3M2RCP1"/>
<proteinExistence type="predicted"/>
<organism evidence="2 3">
    <name type="scientific">Marinobacter litoralis</name>
    <dbReference type="NCBI Taxonomy" id="187981"/>
    <lineage>
        <taxon>Bacteria</taxon>
        <taxon>Pseudomonadati</taxon>
        <taxon>Pseudomonadota</taxon>
        <taxon>Gammaproteobacteria</taxon>
        <taxon>Pseudomonadales</taxon>
        <taxon>Marinobacteraceae</taxon>
        <taxon>Marinobacter</taxon>
    </lineage>
</organism>
<keyword evidence="1" id="KW-0472">Membrane</keyword>
<name>A0A3M2RCP1_9GAMM</name>